<evidence type="ECO:0000313" key="5">
    <source>
        <dbReference type="Proteomes" id="UP000290572"/>
    </source>
</evidence>
<feature type="domain" description="Fibronectin type-III" evidence="3">
    <location>
        <begin position="50"/>
        <end position="147"/>
    </location>
</feature>
<dbReference type="InterPro" id="IPR013783">
    <property type="entry name" value="Ig-like_fold"/>
</dbReference>
<evidence type="ECO:0000256" key="1">
    <source>
        <dbReference type="SAM" id="MobiDB-lite"/>
    </source>
</evidence>
<evidence type="ECO:0000313" key="4">
    <source>
        <dbReference type="EMBL" id="RXN08004.1"/>
    </source>
</evidence>
<dbReference type="PANTHER" id="PTHR37361">
    <property type="entry name" value="FIBRONECTIN TYPE III DOMAIN-CONTAINING PROTEIN 9"/>
    <property type="match status" value="1"/>
</dbReference>
<comment type="caution">
    <text evidence="4">The sequence shown here is derived from an EMBL/GenBank/DDBJ whole genome shotgun (WGS) entry which is preliminary data.</text>
</comment>
<dbReference type="PROSITE" id="PS50853">
    <property type="entry name" value="FN3"/>
    <property type="match status" value="1"/>
</dbReference>
<dbReference type="CDD" id="cd00063">
    <property type="entry name" value="FN3"/>
    <property type="match status" value="1"/>
</dbReference>
<dbReference type="Proteomes" id="UP000290572">
    <property type="component" value="Unassembled WGS sequence"/>
</dbReference>
<keyword evidence="2" id="KW-0472">Membrane</keyword>
<sequence>MPNRDSYRSYSLNASGGFCLQQLDDLYMNVKQAHIIKLYVYKGRFNLQKLNMTITIQNITATSAIVSWPSSPGCVDTFYSVMYHPNWNSLLMGYTRKSFLREDRVPVSQTSTSLGNLSPQTTYILCVTCQSANPTREQCQVFSTLDEGTELGESGRELAMGVWLASSILLLIIAVALLWGCLHTMCPTKRDPERGSQSGPNPPHLALTPMGTNMGSEGRKSLYTPGCAGEDSQNATVIENPFRSEHGREMANGQGRELRTPSNKQRFGPGSE</sequence>
<accession>A0A498LML3</accession>
<name>A0A498LML3_LABRO</name>
<feature type="transmembrane region" description="Helical" evidence="2">
    <location>
        <begin position="158"/>
        <end position="180"/>
    </location>
</feature>
<keyword evidence="2" id="KW-1133">Transmembrane helix</keyword>
<dbReference type="AlphaFoldDB" id="A0A498LML3"/>
<dbReference type="PANTHER" id="PTHR37361:SF4">
    <property type="entry name" value="FIBRONECTIN TYPE-III DOMAIN-CONTAINING PROTEIN"/>
    <property type="match status" value="1"/>
</dbReference>
<feature type="region of interest" description="Disordered" evidence="1">
    <location>
        <begin position="189"/>
        <end position="272"/>
    </location>
</feature>
<proteinExistence type="predicted"/>
<protein>
    <submittedName>
        <fullName evidence="4">Fibronectin type III domain-containing 9</fullName>
    </submittedName>
</protein>
<dbReference type="EMBL" id="QBIY01013331">
    <property type="protein sequence ID" value="RXN08004.1"/>
    <property type="molecule type" value="Genomic_DNA"/>
</dbReference>
<dbReference type="SUPFAM" id="SSF49265">
    <property type="entry name" value="Fibronectin type III"/>
    <property type="match status" value="1"/>
</dbReference>
<gene>
    <name evidence="4" type="ORF">ROHU_011690</name>
</gene>
<dbReference type="Pfam" id="PF00041">
    <property type="entry name" value="fn3"/>
    <property type="match status" value="1"/>
</dbReference>
<evidence type="ECO:0000256" key="2">
    <source>
        <dbReference type="SAM" id="Phobius"/>
    </source>
</evidence>
<dbReference type="InterPro" id="IPR036116">
    <property type="entry name" value="FN3_sf"/>
</dbReference>
<reference evidence="4 5" key="1">
    <citation type="submission" date="2018-03" db="EMBL/GenBank/DDBJ databases">
        <title>Draft genome sequence of Rohu Carp (Labeo rohita).</title>
        <authorList>
            <person name="Das P."/>
            <person name="Kushwaha B."/>
            <person name="Joshi C.G."/>
            <person name="Kumar D."/>
            <person name="Nagpure N.S."/>
            <person name="Sahoo L."/>
            <person name="Das S.P."/>
            <person name="Bit A."/>
            <person name="Patnaik S."/>
            <person name="Meher P.K."/>
            <person name="Jayasankar P."/>
            <person name="Koringa P.G."/>
            <person name="Patel N.V."/>
            <person name="Hinsu A.T."/>
            <person name="Kumar R."/>
            <person name="Pandey M."/>
            <person name="Agarwal S."/>
            <person name="Srivastava S."/>
            <person name="Singh M."/>
            <person name="Iquebal M.A."/>
            <person name="Jaiswal S."/>
            <person name="Angadi U.B."/>
            <person name="Kumar N."/>
            <person name="Raza M."/>
            <person name="Shah T.M."/>
            <person name="Rai A."/>
            <person name="Jena J.K."/>
        </authorList>
    </citation>
    <scope>NUCLEOTIDE SEQUENCE [LARGE SCALE GENOMIC DNA]</scope>
    <source>
        <strain evidence="4">DASCIFA01</strain>
        <tissue evidence="4">Testis</tissue>
    </source>
</reference>
<evidence type="ECO:0000259" key="3">
    <source>
        <dbReference type="PROSITE" id="PS50853"/>
    </source>
</evidence>
<dbReference type="InterPro" id="IPR003961">
    <property type="entry name" value="FN3_dom"/>
</dbReference>
<dbReference type="Gene3D" id="2.60.40.10">
    <property type="entry name" value="Immunoglobulins"/>
    <property type="match status" value="1"/>
</dbReference>
<organism evidence="4 5">
    <name type="scientific">Labeo rohita</name>
    <name type="common">Indian major carp</name>
    <name type="synonym">Cyprinus rohita</name>
    <dbReference type="NCBI Taxonomy" id="84645"/>
    <lineage>
        <taxon>Eukaryota</taxon>
        <taxon>Metazoa</taxon>
        <taxon>Chordata</taxon>
        <taxon>Craniata</taxon>
        <taxon>Vertebrata</taxon>
        <taxon>Euteleostomi</taxon>
        <taxon>Actinopterygii</taxon>
        <taxon>Neopterygii</taxon>
        <taxon>Teleostei</taxon>
        <taxon>Ostariophysi</taxon>
        <taxon>Cypriniformes</taxon>
        <taxon>Cyprinidae</taxon>
        <taxon>Labeoninae</taxon>
        <taxon>Labeonini</taxon>
        <taxon>Labeo</taxon>
    </lineage>
</organism>
<keyword evidence="5" id="KW-1185">Reference proteome</keyword>
<keyword evidence="2" id="KW-0812">Transmembrane</keyword>